<proteinExistence type="predicted"/>
<keyword evidence="3" id="KW-1185">Reference proteome</keyword>
<reference evidence="3" key="1">
    <citation type="journal article" date="2019" name="Int. J. Syst. Evol. Microbiol.">
        <title>The Global Catalogue of Microorganisms (GCM) 10K type strain sequencing project: providing services to taxonomists for standard genome sequencing and annotation.</title>
        <authorList>
            <consortium name="The Broad Institute Genomics Platform"/>
            <consortium name="The Broad Institute Genome Sequencing Center for Infectious Disease"/>
            <person name="Wu L."/>
            <person name="Ma J."/>
        </authorList>
    </citation>
    <scope>NUCLEOTIDE SEQUENCE [LARGE SCALE GENOMIC DNA]</scope>
    <source>
        <strain evidence="3">KCTC 42739</strain>
    </source>
</reference>
<evidence type="ECO:0000313" key="2">
    <source>
        <dbReference type="EMBL" id="MFC3581549.1"/>
    </source>
</evidence>
<organism evidence="2 3">
    <name type="scientific">Sphingomonas hylomeconis</name>
    <dbReference type="NCBI Taxonomy" id="1395958"/>
    <lineage>
        <taxon>Bacteria</taxon>
        <taxon>Pseudomonadati</taxon>
        <taxon>Pseudomonadota</taxon>
        <taxon>Alphaproteobacteria</taxon>
        <taxon>Sphingomonadales</taxon>
        <taxon>Sphingomonadaceae</taxon>
        <taxon>Sphingomonas</taxon>
    </lineage>
</organism>
<feature type="chain" id="PRO_5047420632" description="DUF5666 domain-containing protein" evidence="1">
    <location>
        <begin position="23"/>
        <end position="207"/>
    </location>
</feature>
<comment type="caution">
    <text evidence="2">The sequence shown here is derived from an EMBL/GenBank/DDBJ whole genome shotgun (WGS) entry which is preliminary data.</text>
</comment>
<evidence type="ECO:0008006" key="4">
    <source>
        <dbReference type="Google" id="ProtNLM"/>
    </source>
</evidence>
<dbReference type="RefSeq" id="WP_261292599.1">
    <property type="nucleotide sequence ID" value="NZ_JANQBK010000001.1"/>
</dbReference>
<gene>
    <name evidence="2" type="ORF">ACFONA_15355</name>
</gene>
<evidence type="ECO:0000256" key="1">
    <source>
        <dbReference type="SAM" id="SignalP"/>
    </source>
</evidence>
<keyword evidence="1" id="KW-0732">Signal</keyword>
<evidence type="ECO:0000313" key="3">
    <source>
        <dbReference type="Proteomes" id="UP001595713"/>
    </source>
</evidence>
<feature type="signal peptide" evidence="1">
    <location>
        <begin position="1"/>
        <end position="22"/>
    </location>
</feature>
<protein>
    <recommendedName>
        <fullName evidence="4">DUF5666 domain-containing protein</fullName>
    </recommendedName>
</protein>
<sequence length="207" mass="20678">MNKLAIALSSAFLLACAAPAIAQTVPGSPLVVGGAAPAVLRAGTQVPLKMAEALTTKGKDLKVGYRFQMETAEPVMVGGQIVIPAGSPVTGEVTDVRYKGMWGKSGRIGARVLFVRANGRQIRMTGAVDDKGTTGTGGVVAAVAFLPVAGFFTTGTSANIPLGAPVNAFIDEDVAVAFAGGAPEAMVVTPVAPVVAPVAAVPVAPAK</sequence>
<dbReference type="EMBL" id="JBHRXP010000007">
    <property type="protein sequence ID" value="MFC3581549.1"/>
    <property type="molecule type" value="Genomic_DNA"/>
</dbReference>
<dbReference type="Proteomes" id="UP001595713">
    <property type="component" value="Unassembled WGS sequence"/>
</dbReference>
<dbReference type="PROSITE" id="PS51257">
    <property type="entry name" value="PROKAR_LIPOPROTEIN"/>
    <property type="match status" value="1"/>
</dbReference>
<name>A0ABV7SX30_9SPHN</name>
<accession>A0ABV7SX30</accession>